<name>A0A816JL88_BRANA</name>
<proteinExistence type="predicted"/>
<dbReference type="AlphaFoldDB" id="A0A816JL88"/>
<dbReference type="Proteomes" id="UP001295469">
    <property type="component" value="Chromosome C04"/>
</dbReference>
<dbReference type="EMBL" id="HG994368">
    <property type="protein sequence ID" value="CAF1841580.1"/>
    <property type="molecule type" value="Genomic_DNA"/>
</dbReference>
<evidence type="ECO:0000313" key="1">
    <source>
        <dbReference type="EMBL" id="CAF1841580.1"/>
    </source>
</evidence>
<reference evidence="1" key="1">
    <citation type="submission" date="2021-01" db="EMBL/GenBank/DDBJ databases">
        <authorList>
            <consortium name="Genoscope - CEA"/>
            <person name="William W."/>
        </authorList>
    </citation>
    <scope>NUCLEOTIDE SEQUENCE</scope>
</reference>
<sequence>MCLPQSRCGSLSMLNNGKLKGITHLPLNVLWVNVSYSGIEKMPDCVSFSLSKYFSLVSFLLFVQLQIPLDCL</sequence>
<organism evidence="1">
    <name type="scientific">Brassica napus</name>
    <name type="common">Rape</name>
    <dbReference type="NCBI Taxonomy" id="3708"/>
    <lineage>
        <taxon>Eukaryota</taxon>
        <taxon>Viridiplantae</taxon>
        <taxon>Streptophyta</taxon>
        <taxon>Embryophyta</taxon>
        <taxon>Tracheophyta</taxon>
        <taxon>Spermatophyta</taxon>
        <taxon>Magnoliopsida</taxon>
        <taxon>eudicotyledons</taxon>
        <taxon>Gunneridae</taxon>
        <taxon>Pentapetalae</taxon>
        <taxon>rosids</taxon>
        <taxon>malvids</taxon>
        <taxon>Brassicales</taxon>
        <taxon>Brassicaceae</taxon>
        <taxon>Brassiceae</taxon>
        <taxon>Brassica</taxon>
    </lineage>
</organism>
<protein>
    <submittedName>
        <fullName evidence="1">(rape) hypothetical protein</fullName>
    </submittedName>
</protein>
<gene>
    <name evidence="1" type="ORF">DARMORV10_C04P29730.1</name>
</gene>
<accession>A0A816JL88</accession>